<sequence length="153" mass="16712">RRRRSPAGCRGRPGSRVGRRGVRRRRGRSPALLHHLPRAARGHPLRPVPLRARPQVLLPLHAGLHPRPGRRQRGLLPQRGEVPAGGLQHALGLHAGGDLHHPGRRRQGEEGARPVTASGDPEALGAHRTPPVPQRCESTALMEAVHSLPLFHE</sequence>
<dbReference type="AlphaFoldDB" id="A0AAD7T6S5"/>
<feature type="non-terminal residue" evidence="2">
    <location>
        <position position="153"/>
    </location>
</feature>
<feature type="compositionally biased region" description="Basic residues" evidence="1">
    <location>
        <begin position="17"/>
        <end position="28"/>
    </location>
</feature>
<feature type="compositionally biased region" description="Low complexity" evidence="1">
    <location>
        <begin position="74"/>
        <end position="93"/>
    </location>
</feature>
<gene>
    <name evidence="2" type="ORF">AAFF_G00037930</name>
</gene>
<dbReference type="EMBL" id="JAINUG010000012">
    <property type="protein sequence ID" value="KAJ8414591.1"/>
    <property type="molecule type" value="Genomic_DNA"/>
</dbReference>
<dbReference type="Proteomes" id="UP001221898">
    <property type="component" value="Unassembled WGS sequence"/>
</dbReference>
<name>A0AAD7T6S5_9TELE</name>
<evidence type="ECO:0000256" key="1">
    <source>
        <dbReference type="SAM" id="MobiDB-lite"/>
    </source>
</evidence>
<reference evidence="2" key="1">
    <citation type="journal article" date="2023" name="Science">
        <title>Genome structures resolve the early diversification of teleost fishes.</title>
        <authorList>
            <person name="Parey E."/>
            <person name="Louis A."/>
            <person name="Montfort J."/>
            <person name="Bouchez O."/>
            <person name="Roques C."/>
            <person name="Iampietro C."/>
            <person name="Lluch J."/>
            <person name="Castinel A."/>
            <person name="Donnadieu C."/>
            <person name="Desvignes T."/>
            <person name="Floi Bucao C."/>
            <person name="Jouanno E."/>
            <person name="Wen M."/>
            <person name="Mejri S."/>
            <person name="Dirks R."/>
            <person name="Jansen H."/>
            <person name="Henkel C."/>
            <person name="Chen W.J."/>
            <person name="Zahm M."/>
            <person name="Cabau C."/>
            <person name="Klopp C."/>
            <person name="Thompson A.W."/>
            <person name="Robinson-Rechavi M."/>
            <person name="Braasch I."/>
            <person name="Lecointre G."/>
            <person name="Bobe J."/>
            <person name="Postlethwait J.H."/>
            <person name="Berthelot C."/>
            <person name="Roest Crollius H."/>
            <person name="Guiguen Y."/>
        </authorList>
    </citation>
    <scope>NUCLEOTIDE SEQUENCE</scope>
    <source>
        <strain evidence="2">NC1722</strain>
    </source>
</reference>
<feature type="compositionally biased region" description="Basic and acidic residues" evidence="1">
    <location>
        <begin position="97"/>
        <end position="112"/>
    </location>
</feature>
<comment type="caution">
    <text evidence="2">The sequence shown here is derived from an EMBL/GenBank/DDBJ whole genome shotgun (WGS) entry which is preliminary data.</text>
</comment>
<protein>
    <submittedName>
        <fullName evidence="2">Uncharacterized protein</fullName>
    </submittedName>
</protein>
<keyword evidence="3" id="KW-1185">Reference proteome</keyword>
<feature type="compositionally biased region" description="Low complexity" evidence="1">
    <location>
        <begin position="1"/>
        <end position="16"/>
    </location>
</feature>
<feature type="non-terminal residue" evidence="2">
    <location>
        <position position="1"/>
    </location>
</feature>
<feature type="region of interest" description="Disordered" evidence="1">
    <location>
        <begin position="61"/>
        <end position="133"/>
    </location>
</feature>
<evidence type="ECO:0000313" key="3">
    <source>
        <dbReference type="Proteomes" id="UP001221898"/>
    </source>
</evidence>
<evidence type="ECO:0000313" key="2">
    <source>
        <dbReference type="EMBL" id="KAJ8414591.1"/>
    </source>
</evidence>
<organism evidence="2 3">
    <name type="scientific">Aldrovandia affinis</name>
    <dbReference type="NCBI Taxonomy" id="143900"/>
    <lineage>
        <taxon>Eukaryota</taxon>
        <taxon>Metazoa</taxon>
        <taxon>Chordata</taxon>
        <taxon>Craniata</taxon>
        <taxon>Vertebrata</taxon>
        <taxon>Euteleostomi</taxon>
        <taxon>Actinopterygii</taxon>
        <taxon>Neopterygii</taxon>
        <taxon>Teleostei</taxon>
        <taxon>Notacanthiformes</taxon>
        <taxon>Halosauridae</taxon>
        <taxon>Aldrovandia</taxon>
    </lineage>
</organism>
<accession>A0AAD7T6S5</accession>
<feature type="region of interest" description="Disordered" evidence="1">
    <location>
        <begin position="1"/>
        <end position="31"/>
    </location>
</feature>
<proteinExistence type="predicted"/>